<sequence>MNTIDHYDVSFEGCTTYRYDWGQKTVTLRAACAPLEANGTKTECAGDAGFYKDCYSYAITTEERQADGVKLQCFIECTPTPHNTTGSRTGVMAPTNHIADGIPPNYFSGYTGSAVAVYPTFFITFVALVFVLLLSSKRSH</sequence>
<keyword evidence="1" id="KW-0472">Membrane</keyword>
<comment type="caution">
    <text evidence="2">The sequence shown here is derived from an EMBL/GenBank/DDBJ whole genome shotgun (WGS) entry which is preliminary data.</text>
</comment>
<keyword evidence="1" id="KW-0812">Transmembrane</keyword>
<reference evidence="2 3" key="1">
    <citation type="submission" date="2024-04" db="EMBL/GenBank/DDBJ databases">
        <title>genome sequences of Mucor flavus KT1a and Helicostylum pulchrum KT1b strains isolation_sourced from the surface of a dry-aged beef.</title>
        <authorList>
            <person name="Toyotome T."/>
            <person name="Hosono M."/>
            <person name="Torimaru M."/>
            <person name="Fukuda K."/>
            <person name="Mikami N."/>
        </authorList>
    </citation>
    <scope>NUCLEOTIDE SEQUENCE [LARGE SCALE GENOMIC DNA]</scope>
    <source>
        <strain evidence="2 3">KT1b</strain>
    </source>
</reference>
<keyword evidence="1" id="KW-1133">Transmembrane helix</keyword>
<proteinExistence type="predicted"/>
<gene>
    <name evidence="2" type="ORF">HPULCUR_005336</name>
</gene>
<dbReference type="EMBL" id="BAABUJ010000014">
    <property type="protein sequence ID" value="GAA5799915.1"/>
    <property type="molecule type" value="Genomic_DNA"/>
</dbReference>
<accession>A0ABP9XZR1</accession>
<name>A0ABP9XZR1_9FUNG</name>
<dbReference type="Proteomes" id="UP001476247">
    <property type="component" value="Unassembled WGS sequence"/>
</dbReference>
<evidence type="ECO:0000313" key="2">
    <source>
        <dbReference type="EMBL" id="GAA5799915.1"/>
    </source>
</evidence>
<keyword evidence="3" id="KW-1185">Reference proteome</keyword>
<evidence type="ECO:0000313" key="3">
    <source>
        <dbReference type="Proteomes" id="UP001476247"/>
    </source>
</evidence>
<evidence type="ECO:0000256" key="1">
    <source>
        <dbReference type="SAM" id="Phobius"/>
    </source>
</evidence>
<feature type="transmembrane region" description="Helical" evidence="1">
    <location>
        <begin position="115"/>
        <end position="134"/>
    </location>
</feature>
<protein>
    <submittedName>
        <fullName evidence="2">Uncharacterized protein</fullName>
    </submittedName>
</protein>
<organism evidence="2 3">
    <name type="scientific">Helicostylum pulchrum</name>
    <dbReference type="NCBI Taxonomy" id="562976"/>
    <lineage>
        <taxon>Eukaryota</taxon>
        <taxon>Fungi</taxon>
        <taxon>Fungi incertae sedis</taxon>
        <taxon>Mucoromycota</taxon>
        <taxon>Mucoromycotina</taxon>
        <taxon>Mucoromycetes</taxon>
        <taxon>Mucorales</taxon>
        <taxon>Mucorineae</taxon>
        <taxon>Mucoraceae</taxon>
        <taxon>Helicostylum</taxon>
    </lineage>
</organism>